<protein>
    <submittedName>
        <fullName evidence="2">Kinetochore-associated Ndc80 complex subunit ndc80</fullName>
    </submittedName>
</protein>
<keyword evidence="5" id="KW-1185">Reference proteome</keyword>
<dbReference type="Proteomes" id="UP000324748">
    <property type="component" value="Unassembled WGS sequence"/>
</dbReference>
<evidence type="ECO:0000313" key="5">
    <source>
        <dbReference type="Proteomes" id="UP000324748"/>
    </source>
</evidence>
<accession>A0A5B0N5E5</accession>
<evidence type="ECO:0000313" key="4">
    <source>
        <dbReference type="EMBL" id="KAA1123305.1"/>
    </source>
</evidence>
<dbReference type="AlphaFoldDB" id="A0A5B0N5E5"/>
<gene>
    <name evidence="2" type="primary">NDC80_2</name>
    <name evidence="4" type="synonym">NDC80_3</name>
    <name evidence="3" type="synonym">NDC80_9</name>
    <name evidence="2" type="ORF">PGT21_005201</name>
    <name evidence="3" type="ORF">PGT21_016119</name>
    <name evidence="4" type="ORF">PGTUg99_000788</name>
</gene>
<evidence type="ECO:0000313" key="3">
    <source>
        <dbReference type="EMBL" id="KAA1119138.1"/>
    </source>
</evidence>
<proteinExistence type="predicted"/>
<feature type="region of interest" description="Disordered" evidence="1">
    <location>
        <begin position="26"/>
        <end position="54"/>
    </location>
</feature>
<evidence type="ECO:0000313" key="2">
    <source>
        <dbReference type="EMBL" id="KAA1083723.1"/>
    </source>
</evidence>
<dbReference type="EMBL" id="VDEP01000209">
    <property type="protein sequence ID" value="KAA1123305.1"/>
    <property type="molecule type" value="Genomic_DNA"/>
</dbReference>
<evidence type="ECO:0000313" key="6">
    <source>
        <dbReference type="Proteomes" id="UP000325313"/>
    </source>
</evidence>
<reference evidence="5 6" key="1">
    <citation type="submission" date="2019-05" db="EMBL/GenBank/DDBJ databases">
        <title>Emergence of the Ug99 lineage of the wheat stem rust pathogen through somatic hybridization.</title>
        <authorList>
            <person name="Li F."/>
            <person name="Upadhyaya N.M."/>
            <person name="Sperschneider J."/>
            <person name="Matny O."/>
            <person name="Nguyen-Phuc H."/>
            <person name="Mago R."/>
            <person name="Raley C."/>
            <person name="Miller M.E."/>
            <person name="Silverstein K.A.T."/>
            <person name="Henningsen E."/>
            <person name="Hirsch C.D."/>
            <person name="Visser B."/>
            <person name="Pretorius Z.A."/>
            <person name="Steffenson B.J."/>
            <person name="Schwessinger B."/>
            <person name="Dodds P.N."/>
            <person name="Figueroa M."/>
        </authorList>
    </citation>
    <scope>NUCLEOTIDE SEQUENCE [LARGE SCALE GENOMIC DNA]</scope>
    <source>
        <strain evidence="2">21-0</strain>
        <strain evidence="4 6">Ug99</strain>
    </source>
</reference>
<dbReference type="Proteomes" id="UP000325313">
    <property type="component" value="Unassembled WGS sequence"/>
</dbReference>
<name>A0A5B0N5E5_PUCGR</name>
<feature type="compositionally biased region" description="Polar residues" evidence="1">
    <location>
        <begin position="28"/>
        <end position="54"/>
    </location>
</feature>
<dbReference type="EMBL" id="VSWC01000001">
    <property type="protein sequence ID" value="KAA1119138.1"/>
    <property type="molecule type" value="Genomic_DNA"/>
</dbReference>
<dbReference type="OrthoDB" id="2508320at2759"/>
<evidence type="ECO:0000256" key="1">
    <source>
        <dbReference type="SAM" id="MobiDB-lite"/>
    </source>
</evidence>
<sequence length="54" mass="5893">MNSILGFIVSYKEQIAEKTLQLKHLSEPTGSPSINLDVNYPPSGSGSNNTNMRI</sequence>
<dbReference type="EMBL" id="VSWC01000118">
    <property type="protein sequence ID" value="KAA1083723.1"/>
    <property type="molecule type" value="Genomic_DNA"/>
</dbReference>
<organism evidence="2 5">
    <name type="scientific">Puccinia graminis f. sp. tritici</name>
    <dbReference type="NCBI Taxonomy" id="56615"/>
    <lineage>
        <taxon>Eukaryota</taxon>
        <taxon>Fungi</taxon>
        <taxon>Dikarya</taxon>
        <taxon>Basidiomycota</taxon>
        <taxon>Pucciniomycotina</taxon>
        <taxon>Pucciniomycetes</taxon>
        <taxon>Pucciniales</taxon>
        <taxon>Pucciniaceae</taxon>
        <taxon>Puccinia</taxon>
    </lineage>
</organism>
<comment type="caution">
    <text evidence="2">The sequence shown here is derived from an EMBL/GenBank/DDBJ whole genome shotgun (WGS) entry which is preliminary data.</text>
</comment>